<protein>
    <submittedName>
        <fullName evidence="1">Uncharacterized protein</fullName>
    </submittedName>
</protein>
<name>S5MTJ8_9CAUD</name>
<gene>
    <name evidence="1" type="ORF">SHANETTE_13</name>
</gene>
<keyword evidence="2" id="KW-1185">Reference proteome</keyword>
<evidence type="ECO:0000313" key="1">
    <source>
        <dbReference type="EMBL" id="AGR47122.1"/>
    </source>
</evidence>
<organism evidence="1 2">
    <name type="scientific">Bacillus phage Shanette</name>
    <dbReference type="NCBI Taxonomy" id="1296656"/>
    <lineage>
        <taxon>Viruses</taxon>
        <taxon>Duplodnaviria</taxon>
        <taxon>Heunggongvirae</taxon>
        <taxon>Uroviricota</taxon>
        <taxon>Caudoviricetes</taxon>
        <taxon>Herelleviridae</taxon>
        <taxon>Spounavirinae</taxon>
        <taxon>Siminovitchvirus</taxon>
        <taxon>Siminovitchvirus shanette</taxon>
    </lineage>
</organism>
<reference evidence="1 2" key="1">
    <citation type="journal article" date="2014" name="Genome Announc.">
        <title>Genome Sequences of Three Novel Bacillus cereus Bacteriophages.</title>
        <authorList>
            <person name="Grose J.H."/>
            <person name="Jensen J.D."/>
            <person name="Merrill B.D."/>
            <person name="Fisher J.N."/>
            <person name="Burnett S.H."/>
            <person name="Breakwell D.P."/>
        </authorList>
    </citation>
    <scope>NUCLEOTIDE SEQUENCE [LARGE SCALE GENOMIC DNA]</scope>
</reference>
<dbReference type="EMBL" id="KC595513">
    <property type="protein sequence ID" value="AGR47122.1"/>
    <property type="molecule type" value="Genomic_DNA"/>
</dbReference>
<dbReference type="KEGG" id="vg:26642356"/>
<accession>S5MTJ8</accession>
<evidence type="ECO:0000313" key="2">
    <source>
        <dbReference type="Proteomes" id="UP000015093"/>
    </source>
</evidence>
<dbReference type="GeneID" id="26642356"/>
<dbReference type="RefSeq" id="YP_009216011.1">
    <property type="nucleotide sequence ID" value="NC_028983.1"/>
</dbReference>
<dbReference type="Proteomes" id="UP000015093">
    <property type="component" value="Segment"/>
</dbReference>
<proteinExistence type="predicted"/>
<sequence>MYKCQYCEVSSPTLSWDRATADEFLGETYTMDMISSITKQEPDTIHICPNCKADTII</sequence>